<dbReference type="InterPro" id="IPR000120">
    <property type="entry name" value="Amidase"/>
</dbReference>
<dbReference type="STRING" id="1271860.SAMN05216174_10775"/>
<dbReference type="AlphaFoldDB" id="A0A1G6RXG2"/>
<feature type="domain" description="Amidase" evidence="3">
    <location>
        <begin position="88"/>
        <end position="184"/>
    </location>
</feature>
<dbReference type="SUPFAM" id="SSF75304">
    <property type="entry name" value="Amidase signature (AS) enzymes"/>
    <property type="match status" value="1"/>
</dbReference>
<evidence type="ECO:0000313" key="5">
    <source>
        <dbReference type="Proteomes" id="UP000199501"/>
    </source>
</evidence>
<comment type="similarity">
    <text evidence="1">Belongs to the amidase family.</text>
</comment>
<dbReference type="EMBL" id="FMZZ01000007">
    <property type="protein sequence ID" value="SDD09074.1"/>
    <property type="molecule type" value="Genomic_DNA"/>
</dbReference>
<feature type="compositionally biased region" description="Polar residues" evidence="2">
    <location>
        <begin position="113"/>
        <end position="128"/>
    </location>
</feature>
<name>A0A1G6RXG2_9PSEU</name>
<keyword evidence="5" id="KW-1185">Reference proteome</keyword>
<accession>A0A1G6RXG2</accession>
<dbReference type="Pfam" id="PF01425">
    <property type="entry name" value="Amidase"/>
    <property type="match status" value="2"/>
</dbReference>
<dbReference type="PANTHER" id="PTHR11895">
    <property type="entry name" value="TRANSAMIDASE"/>
    <property type="match status" value="1"/>
</dbReference>
<organism evidence="4 5">
    <name type="scientific">Actinokineospora iranica</name>
    <dbReference type="NCBI Taxonomy" id="1271860"/>
    <lineage>
        <taxon>Bacteria</taxon>
        <taxon>Bacillati</taxon>
        <taxon>Actinomycetota</taxon>
        <taxon>Actinomycetes</taxon>
        <taxon>Pseudonocardiales</taxon>
        <taxon>Pseudonocardiaceae</taxon>
        <taxon>Actinokineospora</taxon>
    </lineage>
</organism>
<protein>
    <submittedName>
        <fullName evidence="4">Asp-tRNAAsn/Glu-tRNAGln amidotransferase A subunit</fullName>
    </submittedName>
</protein>
<keyword evidence="4" id="KW-0808">Transferase</keyword>
<sequence length="381" mass="38933">MVDQATYLGLSARRIAELVNTRELAAVDVVRAALARLAEVDGWLRAFRDHWPDQALAEAVAVDRAITAGRRLPLAGVPLGVKAWEWPDSPQIRRLRAAGCVPIGATSVPRGTDWQTWGHTDRGPTSNPWRPDLSPGGSSAGSAAAVAAGIVPLATGTDGAGSIRVPAAWCGVVGLKPTGRGRVPGPLARSAADAAAYLGRTLHATWPPVDQSGPPGCALPVAAAWSADLGLCEADARIVAVARSAADRLTAGAGIVWGDLDVRLRDPGAAWRALRDPAADHTEAKAVRARNDAVLSAVFDAVDLVVTPTTPRPPHGHDGPGEHLSVALTWAVNLSGHPAVSVPAGLSDGVPVGLQLIAAPGREDLLLAVAAAATGSGVIAG</sequence>
<dbReference type="Gene3D" id="3.90.1300.10">
    <property type="entry name" value="Amidase signature (AS) domain"/>
    <property type="match status" value="2"/>
</dbReference>
<evidence type="ECO:0000256" key="1">
    <source>
        <dbReference type="ARBA" id="ARBA00009199"/>
    </source>
</evidence>
<dbReference type="InterPro" id="IPR036928">
    <property type="entry name" value="AS_sf"/>
</dbReference>
<feature type="region of interest" description="Disordered" evidence="2">
    <location>
        <begin position="111"/>
        <end position="140"/>
    </location>
</feature>
<dbReference type="GO" id="GO:0016740">
    <property type="term" value="F:transferase activity"/>
    <property type="evidence" value="ECO:0007669"/>
    <property type="project" value="UniProtKB-KW"/>
</dbReference>
<evidence type="ECO:0000256" key="2">
    <source>
        <dbReference type="SAM" id="MobiDB-lite"/>
    </source>
</evidence>
<proteinExistence type="inferred from homology"/>
<reference evidence="5" key="1">
    <citation type="submission" date="2016-10" db="EMBL/GenBank/DDBJ databases">
        <authorList>
            <person name="Varghese N."/>
            <person name="Submissions S."/>
        </authorList>
    </citation>
    <scope>NUCLEOTIDE SEQUENCE [LARGE SCALE GENOMIC DNA]</scope>
    <source>
        <strain evidence="5">IBRC-M 10403</strain>
    </source>
</reference>
<dbReference type="Proteomes" id="UP000199501">
    <property type="component" value="Unassembled WGS sequence"/>
</dbReference>
<dbReference type="PANTHER" id="PTHR11895:SF7">
    <property type="entry name" value="GLUTAMYL-TRNA(GLN) AMIDOTRANSFERASE SUBUNIT A, MITOCHONDRIAL"/>
    <property type="match status" value="1"/>
</dbReference>
<gene>
    <name evidence="4" type="ORF">SAMN05216174_10775</name>
</gene>
<evidence type="ECO:0000313" key="4">
    <source>
        <dbReference type="EMBL" id="SDD09074.1"/>
    </source>
</evidence>
<feature type="domain" description="Amidase" evidence="3">
    <location>
        <begin position="283"/>
        <end position="367"/>
    </location>
</feature>
<evidence type="ECO:0000259" key="3">
    <source>
        <dbReference type="Pfam" id="PF01425"/>
    </source>
</evidence>
<dbReference type="InterPro" id="IPR023631">
    <property type="entry name" value="Amidase_dom"/>
</dbReference>